<comment type="similarity">
    <text evidence="3">Belongs to the PIGU family.</text>
</comment>
<evidence type="ECO:0000256" key="7">
    <source>
        <dbReference type="ARBA" id="ARBA00022989"/>
    </source>
</evidence>
<feature type="transmembrane region" description="Helical" evidence="9">
    <location>
        <begin position="85"/>
        <end position="106"/>
    </location>
</feature>
<feature type="transmembrane region" description="Helical" evidence="9">
    <location>
        <begin position="191"/>
        <end position="217"/>
    </location>
</feature>
<feature type="transmembrane region" description="Helical" evidence="9">
    <location>
        <begin position="317"/>
        <end position="335"/>
    </location>
</feature>
<dbReference type="GO" id="GO:0042765">
    <property type="term" value="C:GPI-anchor transamidase complex"/>
    <property type="evidence" value="ECO:0007669"/>
    <property type="project" value="InterPro"/>
</dbReference>
<keyword evidence="5 9" id="KW-0812">Transmembrane</keyword>
<evidence type="ECO:0000256" key="3">
    <source>
        <dbReference type="ARBA" id="ARBA00010026"/>
    </source>
</evidence>
<evidence type="ECO:0000256" key="5">
    <source>
        <dbReference type="ARBA" id="ARBA00022692"/>
    </source>
</evidence>
<feature type="transmembrane region" description="Helical" evidence="9">
    <location>
        <begin position="156"/>
        <end position="179"/>
    </location>
</feature>
<keyword evidence="7 9" id="KW-1133">Transmembrane helix</keyword>
<evidence type="ECO:0000256" key="8">
    <source>
        <dbReference type="ARBA" id="ARBA00023136"/>
    </source>
</evidence>
<protein>
    <recommendedName>
        <fullName evidence="12">Phosphatidylinositol glycan anchor biosynthesis class U protein</fullName>
    </recommendedName>
</protein>
<evidence type="ECO:0000256" key="4">
    <source>
        <dbReference type="ARBA" id="ARBA00022502"/>
    </source>
</evidence>
<comment type="subcellular location">
    <subcellularLocation>
        <location evidence="1">Endoplasmic reticulum membrane</location>
        <topology evidence="1">Multi-pass membrane protein</topology>
    </subcellularLocation>
</comment>
<dbReference type="EMBL" id="JAPTSV010000009">
    <property type="protein sequence ID" value="KAJ1524412.1"/>
    <property type="molecule type" value="Genomic_DNA"/>
</dbReference>
<accession>A0AAV7XEH8</accession>
<feature type="transmembrane region" description="Helical" evidence="9">
    <location>
        <begin position="388"/>
        <end position="408"/>
    </location>
</feature>
<dbReference type="AlphaFoldDB" id="A0AAV7XEH8"/>
<sequence length="463" mass="52702">MGVPEAFRSLLIQYGFAFILRIWLYSSEFKATITERVEVSTPINSWKRVTEGVTLYNDGINPYSGDVFHVSPVGLILYSKLIEHVAAYLPVVFIIMDLFTGHLLYLTAVEYMKHLMCRQEEEKKEYSEEVKELMLNEKDVRKQPLYVVAAYLFNPYILFNTVAQTTTVFSNFCLASAFFCMAKGNRSGLCLFLSLATLQSLYPIVLIVPGAICIGYHTLPTNAKSESADHPDLFQKILPRALRSPNSAHWVKSIFATFGVFFTMLISLLFLSCHLSGGWEFLHSVYGFMLLVPDLRPNIGLFWYFFTEMFEHFRLLYLWAFQMNALVLYLLPLALRTRKDPVLLAATLTGITAMFKSYPSLGDVGFYLSLLPLWSHIFPYLQQGFVVLAAFIITSVLGPTVWHLWIYARSANANFYFGVSLAFAIAQIFLLTDVLLSYTKREFILRHGTSNLLNGKHGKLVLA</sequence>
<evidence type="ECO:0008006" key="12">
    <source>
        <dbReference type="Google" id="ProtNLM"/>
    </source>
</evidence>
<keyword evidence="8 9" id="KW-0472">Membrane</keyword>
<evidence type="ECO:0000256" key="1">
    <source>
        <dbReference type="ARBA" id="ARBA00004477"/>
    </source>
</evidence>
<feature type="transmembrane region" description="Helical" evidence="9">
    <location>
        <begin position="6"/>
        <end position="24"/>
    </location>
</feature>
<keyword evidence="11" id="KW-1185">Reference proteome</keyword>
<organism evidence="10 11">
    <name type="scientific">Megalurothrips usitatus</name>
    <name type="common">bean blossom thrips</name>
    <dbReference type="NCBI Taxonomy" id="439358"/>
    <lineage>
        <taxon>Eukaryota</taxon>
        <taxon>Metazoa</taxon>
        <taxon>Ecdysozoa</taxon>
        <taxon>Arthropoda</taxon>
        <taxon>Hexapoda</taxon>
        <taxon>Insecta</taxon>
        <taxon>Pterygota</taxon>
        <taxon>Neoptera</taxon>
        <taxon>Paraneoptera</taxon>
        <taxon>Thysanoptera</taxon>
        <taxon>Terebrantia</taxon>
        <taxon>Thripoidea</taxon>
        <taxon>Thripidae</taxon>
        <taxon>Megalurothrips</taxon>
    </lineage>
</organism>
<reference evidence="10" key="1">
    <citation type="submission" date="2022-12" db="EMBL/GenBank/DDBJ databases">
        <title>Chromosome-level genome assembly of the bean flower thrips Megalurothrips usitatus.</title>
        <authorList>
            <person name="Ma L."/>
            <person name="Liu Q."/>
            <person name="Li H."/>
            <person name="Cai W."/>
        </authorList>
    </citation>
    <scope>NUCLEOTIDE SEQUENCE</scope>
    <source>
        <strain evidence="10">Cailab_2022a</strain>
    </source>
</reference>
<gene>
    <name evidence="10" type="ORF">ONE63_010912</name>
</gene>
<name>A0AAV7XEH8_9NEOP</name>
<dbReference type="PANTHER" id="PTHR13121">
    <property type="entry name" value="GPI TRANSAMIDASE COMPONENT PIG-U"/>
    <property type="match status" value="1"/>
</dbReference>
<evidence type="ECO:0000313" key="10">
    <source>
        <dbReference type="EMBL" id="KAJ1524412.1"/>
    </source>
</evidence>
<evidence type="ECO:0000313" key="11">
    <source>
        <dbReference type="Proteomes" id="UP001075354"/>
    </source>
</evidence>
<evidence type="ECO:0000256" key="2">
    <source>
        <dbReference type="ARBA" id="ARBA00004687"/>
    </source>
</evidence>
<evidence type="ECO:0000256" key="6">
    <source>
        <dbReference type="ARBA" id="ARBA00022824"/>
    </source>
</evidence>
<comment type="caution">
    <text evidence="10">The sequence shown here is derived from an EMBL/GenBank/DDBJ whole genome shotgun (WGS) entry which is preliminary data.</text>
</comment>
<comment type="pathway">
    <text evidence="2">Glycolipid biosynthesis; glycosylphosphatidylinositol-anchor biosynthesis.</text>
</comment>
<dbReference type="PANTHER" id="PTHR13121:SF0">
    <property type="entry name" value="PHOSPHATIDYLINOSITOL GLYCAN ANCHOR BIOSYNTHESIS CLASS U PROTEIN"/>
    <property type="match status" value="1"/>
</dbReference>
<evidence type="ECO:0000256" key="9">
    <source>
        <dbReference type="SAM" id="Phobius"/>
    </source>
</evidence>
<proteinExistence type="inferred from homology"/>
<dbReference type="Pfam" id="PF06728">
    <property type="entry name" value="PIG-U"/>
    <property type="match status" value="1"/>
</dbReference>
<feature type="transmembrane region" description="Helical" evidence="9">
    <location>
        <begin position="285"/>
        <end position="305"/>
    </location>
</feature>
<dbReference type="Proteomes" id="UP001075354">
    <property type="component" value="Chromosome 9"/>
</dbReference>
<feature type="transmembrane region" description="Helical" evidence="9">
    <location>
        <begin position="254"/>
        <end position="273"/>
    </location>
</feature>
<keyword evidence="4" id="KW-0337">GPI-anchor biosynthesis</keyword>
<feature type="transmembrane region" description="Helical" evidence="9">
    <location>
        <begin position="414"/>
        <end position="436"/>
    </location>
</feature>
<dbReference type="GO" id="GO:0006506">
    <property type="term" value="P:GPI anchor biosynthetic process"/>
    <property type="evidence" value="ECO:0007669"/>
    <property type="project" value="UniProtKB-KW"/>
</dbReference>
<dbReference type="InterPro" id="IPR009600">
    <property type="entry name" value="PIG-U"/>
</dbReference>
<dbReference type="GO" id="GO:0016255">
    <property type="term" value="P:attachment of GPI anchor to protein"/>
    <property type="evidence" value="ECO:0007669"/>
    <property type="project" value="InterPro"/>
</dbReference>
<keyword evidence="6" id="KW-0256">Endoplasmic reticulum</keyword>
<feature type="transmembrane region" description="Helical" evidence="9">
    <location>
        <begin position="342"/>
        <end position="358"/>
    </location>
</feature>